<evidence type="ECO:0000256" key="1">
    <source>
        <dbReference type="SAM" id="MobiDB-lite"/>
    </source>
</evidence>
<keyword evidence="3" id="KW-1185">Reference proteome</keyword>
<comment type="caution">
    <text evidence="2">The sequence shown here is derived from an EMBL/GenBank/DDBJ whole genome shotgun (WGS) entry which is preliminary data.</text>
</comment>
<dbReference type="EMBL" id="NBCO01000036">
    <property type="protein sequence ID" value="ORC85319.1"/>
    <property type="molecule type" value="Genomic_DNA"/>
</dbReference>
<evidence type="ECO:0000313" key="3">
    <source>
        <dbReference type="Proteomes" id="UP000192257"/>
    </source>
</evidence>
<proteinExistence type="predicted"/>
<feature type="compositionally biased region" description="Polar residues" evidence="1">
    <location>
        <begin position="192"/>
        <end position="204"/>
    </location>
</feature>
<organism evidence="2 3">
    <name type="scientific">Trypanosoma theileri</name>
    <dbReference type="NCBI Taxonomy" id="67003"/>
    <lineage>
        <taxon>Eukaryota</taxon>
        <taxon>Discoba</taxon>
        <taxon>Euglenozoa</taxon>
        <taxon>Kinetoplastea</taxon>
        <taxon>Metakinetoplastina</taxon>
        <taxon>Trypanosomatida</taxon>
        <taxon>Trypanosomatidae</taxon>
        <taxon>Trypanosoma</taxon>
    </lineage>
</organism>
<reference evidence="2 3" key="1">
    <citation type="submission" date="2017-03" db="EMBL/GenBank/DDBJ databases">
        <title>An alternative strategy for trypanosome survival in the mammalian bloodstream revealed through genome and transcriptome analysis of the ubiquitous bovine parasite Trypanosoma (Megatrypanum) theileri.</title>
        <authorList>
            <person name="Kelly S."/>
            <person name="Ivens A."/>
            <person name="Mott A."/>
            <person name="O'Neill E."/>
            <person name="Emms D."/>
            <person name="Macleod O."/>
            <person name="Voorheis P."/>
            <person name="Matthews J."/>
            <person name="Matthews K."/>
            <person name="Carrington M."/>
        </authorList>
    </citation>
    <scope>NUCLEOTIDE SEQUENCE [LARGE SCALE GENOMIC DNA]</scope>
    <source>
        <strain evidence="2">Edinburgh</strain>
    </source>
</reference>
<name>A0A1X0NME5_9TRYP</name>
<accession>A0A1X0NME5</accession>
<gene>
    <name evidence="2" type="ORF">TM35_000361790</name>
</gene>
<dbReference type="Proteomes" id="UP000192257">
    <property type="component" value="Unassembled WGS sequence"/>
</dbReference>
<dbReference type="AlphaFoldDB" id="A0A1X0NME5"/>
<protein>
    <submittedName>
        <fullName evidence="2">Uncharacterized protein</fullName>
    </submittedName>
</protein>
<feature type="compositionally biased region" description="Polar residues" evidence="1">
    <location>
        <begin position="160"/>
        <end position="175"/>
    </location>
</feature>
<dbReference type="GeneID" id="39989144"/>
<evidence type="ECO:0000313" key="2">
    <source>
        <dbReference type="EMBL" id="ORC85319.1"/>
    </source>
</evidence>
<feature type="region of interest" description="Disordered" evidence="1">
    <location>
        <begin position="144"/>
        <end position="233"/>
    </location>
</feature>
<sequence>MGNLSSTSCCYCDCCADDRKKKKTRGRALSTLPPRRRLLALLSLYAPHRLKDTDDILREFNGDGNRAVLYYSSLLGPEPKPQEAELMYATRLTEDDVWLRKRVYEILMRCDPTRVLELESIVRGHKGTASELLQQLEIYYKDRDSNNNINNNIQKGGREGSNNQDTLGSVSNTDVHSSKDGKELSEEKQQKNKNNMQLVVTTPTREILSPPLPLQSSEWSPRDESPLGVSDDLPISPSHINIFTGGNLKKKRDEDEHILREFESMLAQMREAEVAILLPYRPKVVHVENETYSANTLI</sequence>
<dbReference type="OrthoDB" id="246185at2759"/>
<feature type="compositionally biased region" description="Basic and acidic residues" evidence="1">
    <location>
        <begin position="176"/>
        <end position="190"/>
    </location>
</feature>
<dbReference type="RefSeq" id="XP_028879385.1">
    <property type="nucleotide sequence ID" value="XM_029029364.1"/>
</dbReference>
<dbReference type="VEuPathDB" id="TriTrypDB:TM35_000361790"/>